<comment type="caution">
    <text evidence="1">The sequence shown here is derived from an EMBL/GenBank/DDBJ whole genome shotgun (WGS) entry which is preliminary data.</text>
</comment>
<evidence type="ECO:0008006" key="3">
    <source>
        <dbReference type="Google" id="ProtNLM"/>
    </source>
</evidence>
<accession>A0A2T4Z4W8</accession>
<evidence type="ECO:0000313" key="2">
    <source>
        <dbReference type="Proteomes" id="UP000241639"/>
    </source>
</evidence>
<dbReference type="Proteomes" id="UP000241639">
    <property type="component" value="Unassembled WGS sequence"/>
</dbReference>
<reference evidence="1 2" key="1">
    <citation type="submission" date="2018-04" db="EMBL/GenBank/DDBJ databases">
        <title>Genomic Encyclopedia of Archaeal and Bacterial Type Strains, Phase II (KMG-II): from individual species to whole genera.</title>
        <authorList>
            <person name="Goeker M."/>
        </authorList>
    </citation>
    <scope>NUCLEOTIDE SEQUENCE [LARGE SCALE GENOMIC DNA]</scope>
    <source>
        <strain evidence="1 2">DSM 45169</strain>
    </source>
</reference>
<proteinExistence type="predicted"/>
<name>A0A2T4Z4W8_9BACL</name>
<dbReference type="AlphaFoldDB" id="A0A2T4Z4W8"/>
<protein>
    <recommendedName>
        <fullName evidence="3">Spore germination protein GerPA/GerPF</fullName>
    </recommendedName>
</protein>
<dbReference type="RefSeq" id="WP_170105621.1">
    <property type="nucleotide sequence ID" value="NZ_PZZP01000002.1"/>
</dbReference>
<dbReference type="EMBL" id="PZZP01000002">
    <property type="protein sequence ID" value="PTM56932.1"/>
    <property type="molecule type" value="Genomic_DNA"/>
</dbReference>
<keyword evidence="2" id="KW-1185">Reference proteome</keyword>
<evidence type="ECO:0000313" key="1">
    <source>
        <dbReference type="EMBL" id="PTM56932.1"/>
    </source>
</evidence>
<gene>
    <name evidence="1" type="ORF">C8J48_3261</name>
</gene>
<sequence>MPVFLNVGFVKNDQLNSGGTLGFGQNIVQNRTSTKTNQGSFNVGDGLSAAPILFQLNGDTDLIDQTSIEAADIAAPQV</sequence>
<organism evidence="1 2">
    <name type="scientific">Desmospora activa DSM 45169</name>
    <dbReference type="NCBI Taxonomy" id="1121389"/>
    <lineage>
        <taxon>Bacteria</taxon>
        <taxon>Bacillati</taxon>
        <taxon>Bacillota</taxon>
        <taxon>Bacilli</taxon>
        <taxon>Bacillales</taxon>
        <taxon>Thermoactinomycetaceae</taxon>
        <taxon>Desmospora</taxon>
    </lineage>
</organism>